<proteinExistence type="inferred from homology"/>
<evidence type="ECO:0000256" key="3">
    <source>
        <dbReference type="ARBA" id="ARBA00003530"/>
    </source>
</evidence>
<dbReference type="InterPro" id="IPR032790">
    <property type="entry name" value="GDE_C"/>
</dbReference>
<dbReference type="Proteomes" id="UP000789375">
    <property type="component" value="Unassembled WGS sequence"/>
</dbReference>
<sequence>MTKRKESQTKLINVLRLELDADGSLSKEKQYIRLPPPVSPYILRFNVRAGSIASHRGILYINYPIDGFPIEFTRPLNIDIVIQRSGAYEFYVEYKELNSKLTKSSEKSYFTVDPLLHIIPRHRILSSEPISSEPAVALPLDGIVIQSVLPKLLGKLSEWDPHIKAISDLGYNMIHFVPMQMRGLSNSPYSIFDQLSFSNDLFEPEDLLKDPNERIEIVQNTIKKIEQEYGILSVTDIVWNHTACNSSWLEEHPEADLDLIVDGIKEHVINKLRLWEYYVIDVKEAVNEFKEALNKPWPSFREDIDLAALSLKEQAKLLNDKALYYKGTFGHRFYKKLNCESSIAFVLSLIKSEKNHKCVDGIIVDDNPTKTYNLVSKKLSDDDVKKIDRFVNSVDDKSKKKNSNEVSIVNVTEKQNSSEGSDVNVKEKQDKLELIEQMVKKFEGLVNEINLPFYILYDDDATTILDNLWNRIKYLRLDPNGPRHGEIHKRYTLAEHYFTQIPLNERTKKHPKGALVVANNGWIWNANPLQDFASSESSAYLRREVIVWGDCVKLRYGKCRDDSPWLWDHMKNYTTQLAKLFHGFRIDNCHSTPIHVAQYLLDAARQIRPNLYIFAELFTGSEEMDIKFVSSIGINSLIREAMQAWDSRELSRLAHRHGAKPIGSMDTECITNISTCKSPNGKLDVPCLVTPVFGSKPHALFMDCTHDNETPHQKRIAEDTLSNGALVAMSACAVGSVKGYDEVYPKIIDLVNETRPYSIYKKPLDIGIGRVKKVLQHLHTEMALDGYNETHVHHENEYIVVHRCHPHTHKGYLLVAHCAFSNSVIKHGDWTKAELLFSTCLDVRPQEFTPDKNYLYGLPASLKSLNTPILREDTDNHGHFTEVVLPKEFPLGSVILLKTSVSKQHNGLDEFLTSDIEEPFQELDLVDLNIVLYRCAGEENDVVPGHSVYNIPGYGDLPYCGLEGFMSVLRNIMSHNNLGHPFCSNLREGHWALDYVANRLESYLEIAPRLKKLNQWYKERFDAIKTAPSFLIPKYFALVIKTTYTAATKRALEQLSLFVQEGGPFIQSLALCSIQVYGTVLSTGLHPTKTGPSMAAGLPHFTFKHMRCWGRDVFISLRGLFITTGNYNAARDHILGFASVLKHGLIPNLLDAARRPRYNCRDATWWFLQSIQDYCNFSSEGLEFLKTSVLRRFPKNDEFIEADDPLAYKDESTILEIMQEILERHAKGIHFKEWNAGPNLDHAMTEKGFQIDIQVDWETGLLFGGNEFNCGTWMDKMGESEKAGNKGIPATPRDGAAVEITGLLKSTLRWITELNRQGYYPWKGVELQDQSKKFVTFAEWNDLIQKSFEKCFYIPIDPADDSKYKLNTKLINRRGIYKDLYKASKEYEDYQLRPNFPIALVVHHALQALNIAREVLAGPLGMRTLDPKDWAYRGFYDNNNDGDDKSIAKGWNYHQGPEWLWCTGYFLRAYLYFDIRVGKGKESPHETIHDITQHLLPHRKIIETTPFAGLPELTNANGAECHHSCPTQAWSSATLLDLFDDIKKLEKTII</sequence>
<keyword evidence="14" id="KW-0326">Glycosidase</keyword>
<dbReference type="GO" id="GO:0005978">
    <property type="term" value="P:glycogen biosynthetic process"/>
    <property type="evidence" value="ECO:0007669"/>
    <property type="project" value="UniProtKB-KW"/>
</dbReference>
<evidence type="ECO:0000256" key="9">
    <source>
        <dbReference type="ARBA" id="ARBA00022676"/>
    </source>
</evidence>
<protein>
    <recommendedName>
        <fullName evidence="7">Glycogen debranching enzyme</fullName>
        <ecNumber evidence="5">2.4.1.25</ecNumber>
        <ecNumber evidence="6">3.2.1.33</ecNumber>
    </recommendedName>
    <alternativeName>
        <fullName evidence="16">Glycogen debrancher</fullName>
    </alternativeName>
</protein>
<dbReference type="InterPro" id="IPR017853">
    <property type="entry name" value="GH"/>
</dbReference>
<dbReference type="InterPro" id="IPR010401">
    <property type="entry name" value="AGL/Gdb1"/>
</dbReference>
<feature type="domain" description="Glycogen debranching enzyme glucanotransferase" evidence="19">
    <location>
        <begin position="375"/>
        <end position="612"/>
    </location>
</feature>
<dbReference type="PANTHER" id="PTHR10569">
    <property type="entry name" value="GLYCOGEN DEBRANCHING ENZYME"/>
    <property type="match status" value="1"/>
</dbReference>
<keyword evidence="10" id="KW-0808">Transferase</keyword>
<dbReference type="Pfam" id="PF06202">
    <property type="entry name" value="GDE_C"/>
    <property type="match status" value="1"/>
</dbReference>
<evidence type="ECO:0000256" key="11">
    <source>
        <dbReference type="ARBA" id="ARBA00022801"/>
    </source>
</evidence>
<dbReference type="Pfam" id="PF14702">
    <property type="entry name" value="hGDE_central"/>
    <property type="match status" value="1"/>
</dbReference>
<reference evidence="21" key="1">
    <citation type="submission" date="2021-06" db="EMBL/GenBank/DDBJ databases">
        <authorList>
            <person name="Kallberg Y."/>
            <person name="Tangrot J."/>
            <person name="Rosling A."/>
        </authorList>
    </citation>
    <scope>NUCLEOTIDE SEQUENCE</scope>
    <source>
        <strain evidence="21">87-6 pot B 2015</strain>
    </source>
</reference>
<evidence type="ECO:0000259" key="17">
    <source>
        <dbReference type="Pfam" id="PF06202"/>
    </source>
</evidence>
<feature type="domain" description="Glycogen debranching enzyme C-terminal" evidence="17">
    <location>
        <begin position="1087"/>
        <end position="1536"/>
    </location>
</feature>
<comment type="subcellular location">
    <subcellularLocation>
        <location evidence="4">Cytoplasm</location>
    </subcellularLocation>
</comment>
<comment type="similarity">
    <text evidence="15">Belongs to the glycogen debranching enzyme family.</text>
</comment>
<comment type="caution">
    <text evidence="21">The sequence shown here is derived from an EMBL/GenBank/DDBJ whole genome shotgun (WGS) entry which is preliminary data.</text>
</comment>
<evidence type="ECO:0000256" key="2">
    <source>
        <dbReference type="ARBA" id="ARBA00000927"/>
    </source>
</evidence>
<dbReference type="FunFam" id="1.50.10.10:FF:000039">
    <property type="entry name" value="Glycogen debranching enzyme Gdb1, putative"/>
    <property type="match status" value="1"/>
</dbReference>
<evidence type="ECO:0000259" key="18">
    <source>
        <dbReference type="Pfam" id="PF14699"/>
    </source>
</evidence>
<dbReference type="SUPFAM" id="SSF48208">
    <property type="entry name" value="Six-hairpin glycosidases"/>
    <property type="match status" value="1"/>
</dbReference>
<dbReference type="SUPFAM" id="SSF51445">
    <property type="entry name" value="(Trans)glycosidases"/>
    <property type="match status" value="1"/>
</dbReference>
<evidence type="ECO:0000256" key="15">
    <source>
        <dbReference type="ARBA" id="ARBA00025780"/>
    </source>
</evidence>
<dbReference type="GO" id="GO:0005980">
    <property type="term" value="P:glycogen catabolic process"/>
    <property type="evidence" value="ECO:0007669"/>
    <property type="project" value="InterPro"/>
</dbReference>
<evidence type="ECO:0000313" key="21">
    <source>
        <dbReference type="EMBL" id="CAG8577051.1"/>
    </source>
</evidence>
<keyword evidence="13" id="KW-0511">Multifunctional enzyme</keyword>
<keyword evidence="12" id="KW-0320">Glycogen biosynthesis</keyword>
<evidence type="ECO:0000256" key="5">
    <source>
        <dbReference type="ARBA" id="ARBA00012560"/>
    </source>
</evidence>
<feature type="domain" description="Glycogen debranching enzyme central" evidence="20">
    <location>
        <begin position="767"/>
        <end position="1000"/>
    </location>
</feature>
<comment type="catalytic activity">
    <reaction evidence="1">
        <text>Transfers a segment of a (1-&gt;4)-alpha-D-glucan to a new position in an acceptor, which may be glucose or a (1-&gt;4)-alpha-D-glucan.</text>
        <dbReference type="EC" id="2.4.1.25"/>
    </reaction>
</comment>
<evidence type="ECO:0000259" key="19">
    <source>
        <dbReference type="Pfam" id="PF14701"/>
    </source>
</evidence>
<organism evidence="21 22">
    <name type="scientific">Funneliformis mosseae</name>
    <name type="common">Endomycorrhizal fungus</name>
    <name type="synonym">Glomus mosseae</name>
    <dbReference type="NCBI Taxonomy" id="27381"/>
    <lineage>
        <taxon>Eukaryota</taxon>
        <taxon>Fungi</taxon>
        <taxon>Fungi incertae sedis</taxon>
        <taxon>Mucoromycota</taxon>
        <taxon>Glomeromycotina</taxon>
        <taxon>Glomeromycetes</taxon>
        <taxon>Glomerales</taxon>
        <taxon>Glomeraceae</taxon>
        <taxon>Funneliformis</taxon>
    </lineage>
</organism>
<keyword evidence="8" id="KW-0963">Cytoplasm</keyword>
<dbReference type="InterPro" id="IPR032788">
    <property type="entry name" value="AGL_central"/>
</dbReference>
<evidence type="ECO:0000256" key="7">
    <source>
        <dbReference type="ARBA" id="ARBA00020723"/>
    </source>
</evidence>
<evidence type="ECO:0000256" key="10">
    <source>
        <dbReference type="ARBA" id="ARBA00022679"/>
    </source>
</evidence>
<evidence type="ECO:0000256" key="13">
    <source>
        <dbReference type="ARBA" id="ARBA00023268"/>
    </source>
</evidence>
<comment type="function">
    <text evidence="3">Multifunctional enzyme acting as 1,4-alpha-D-glucan:1,4-alpha-D-glucan 4-alpha-D-glycosyltransferase and amylo-1,6-glucosidase in glycogen degradation.</text>
</comment>
<dbReference type="InterPro" id="IPR012341">
    <property type="entry name" value="6hp_glycosidase-like_sf"/>
</dbReference>
<evidence type="ECO:0000256" key="14">
    <source>
        <dbReference type="ARBA" id="ARBA00023295"/>
    </source>
</evidence>
<dbReference type="PANTHER" id="PTHR10569:SF2">
    <property type="entry name" value="GLYCOGEN DEBRANCHING ENZYME"/>
    <property type="match status" value="1"/>
</dbReference>
<dbReference type="Pfam" id="PF14699">
    <property type="entry name" value="hGDE_N"/>
    <property type="match status" value="1"/>
</dbReference>
<comment type="catalytic activity">
    <reaction evidence="2">
        <text>Hydrolysis of (1-&gt;6)-alpha-D-glucosidic branch linkages in glycogen phosphorylase limit dextrin.</text>
        <dbReference type="EC" id="3.2.1.33"/>
    </reaction>
</comment>
<name>A0A9N9BV49_FUNMO</name>
<dbReference type="GO" id="GO:0004135">
    <property type="term" value="F:amylo-alpha-1,6-glucosidase activity"/>
    <property type="evidence" value="ECO:0007669"/>
    <property type="project" value="UniProtKB-EC"/>
</dbReference>
<keyword evidence="22" id="KW-1185">Reference proteome</keyword>
<dbReference type="FunFam" id="3.20.20.80:FF:000242">
    <property type="entry name" value="Glycogen debranching enzyme Gdb1, putative"/>
    <property type="match status" value="1"/>
</dbReference>
<feature type="domain" description="Eukaryotic glycogen debranching enzyme N-terminal" evidence="18">
    <location>
        <begin position="43"/>
        <end position="118"/>
    </location>
</feature>
<evidence type="ECO:0000313" key="22">
    <source>
        <dbReference type="Proteomes" id="UP000789375"/>
    </source>
</evidence>
<dbReference type="InterPro" id="IPR032792">
    <property type="entry name" value="AGL_glucanoTrfase"/>
</dbReference>
<gene>
    <name evidence="21" type="ORF">FMOSSE_LOCUS7756</name>
</gene>
<dbReference type="Gene3D" id="1.50.10.10">
    <property type="match status" value="1"/>
</dbReference>
<accession>A0A9N9BV49</accession>
<evidence type="ECO:0000256" key="6">
    <source>
        <dbReference type="ARBA" id="ARBA00012778"/>
    </source>
</evidence>
<evidence type="ECO:0000256" key="16">
    <source>
        <dbReference type="ARBA" id="ARBA00031477"/>
    </source>
</evidence>
<evidence type="ECO:0000256" key="12">
    <source>
        <dbReference type="ARBA" id="ARBA00023056"/>
    </source>
</evidence>
<dbReference type="EC" id="2.4.1.25" evidence="5"/>
<evidence type="ECO:0000256" key="4">
    <source>
        <dbReference type="ARBA" id="ARBA00004496"/>
    </source>
</evidence>
<dbReference type="GO" id="GO:0005737">
    <property type="term" value="C:cytoplasm"/>
    <property type="evidence" value="ECO:0007669"/>
    <property type="project" value="UniProtKB-SubCell"/>
</dbReference>
<dbReference type="InterPro" id="IPR029436">
    <property type="entry name" value="AGL_euk_N"/>
</dbReference>
<evidence type="ECO:0000259" key="20">
    <source>
        <dbReference type="Pfam" id="PF14702"/>
    </source>
</evidence>
<dbReference type="EC" id="3.2.1.33" evidence="6"/>
<keyword evidence="11" id="KW-0378">Hydrolase</keyword>
<dbReference type="EMBL" id="CAJVPP010001873">
    <property type="protein sequence ID" value="CAG8577051.1"/>
    <property type="molecule type" value="Genomic_DNA"/>
</dbReference>
<feature type="domain" description="Glycogen debranching enzyme glucanotransferase" evidence="19">
    <location>
        <begin position="137"/>
        <end position="255"/>
    </location>
</feature>
<dbReference type="InterPro" id="IPR008928">
    <property type="entry name" value="6-hairpin_glycosidase_sf"/>
</dbReference>
<keyword evidence="9" id="KW-0328">Glycosyltransferase</keyword>
<evidence type="ECO:0000256" key="1">
    <source>
        <dbReference type="ARBA" id="ARBA00000439"/>
    </source>
</evidence>
<dbReference type="GO" id="GO:0004134">
    <property type="term" value="F:4-alpha-glucanotransferase activity"/>
    <property type="evidence" value="ECO:0007669"/>
    <property type="project" value="UniProtKB-EC"/>
</dbReference>
<evidence type="ECO:0000256" key="8">
    <source>
        <dbReference type="ARBA" id="ARBA00022490"/>
    </source>
</evidence>
<dbReference type="Pfam" id="PF14701">
    <property type="entry name" value="hDGE_amylase"/>
    <property type="match status" value="2"/>
</dbReference>
<dbReference type="Gene3D" id="3.20.20.80">
    <property type="entry name" value="Glycosidases"/>
    <property type="match status" value="2"/>
</dbReference>